<sequence length="541" mass="56698">MKLHEVVADGLKQLGVTHLYGLIGDANLFMVNSFVTSGCGRYIACNHEANAVLAAIGHAQVTGRTGVATITHGPALTNAATALTEAAKGGNPLVLICGDTAPGDLQHLQNTDQKALVLATGADFIDLRRADTALEDMERAFRRASLLRKPVVLNMRVDLQWDETGPQKIGFEPPAPVLAPASGALLEEAVGMLASAKRPLILAGRACIGDAARQALVALADRIEAPLATTLKAQGLFDGHPFNIGISGNLSHPTATEVIMQSDCILAFGASLSKYTTEDGAYTQGKRVVQILPDALETPRMAPPTIRLIGDIAGTANAMTALLDLAEIPGSAATDTALAERLNAEAAAFDTLPAEVATAPGTVDITMALRRLHQSLPRRRVLVADLGRFVFSAWRNLPVTQPRDLVFTSHFGGIGCGIGQAIGTATTIDDCPTVLVAGDGGMLLSALGELSVIRRETPDLVIIVCNDGSYGAEHVQFTNRALPPDLSMTDPPDFAAMARAAGLDAVTISNAETLEAACSAIADRQGPLLIDLRLDPEKVFK</sequence>
<evidence type="ECO:0000256" key="1">
    <source>
        <dbReference type="ARBA" id="ARBA00007812"/>
    </source>
</evidence>
<evidence type="ECO:0000259" key="6">
    <source>
        <dbReference type="Pfam" id="PF02776"/>
    </source>
</evidence>
<dbReference type="GO" id="GO:0005948">
    <property type="term" value="C:acetolactate synthase complex"/>
    <property type="evidence" value="ECO:0007669"/>
    <property type="project" value="TreeGrafter"/>
</dbReference>
<dbReference type="GO" id="GO:0000287">
    <property type="term" value="F:magnesium ion binding"/>
    <property type="evidence" value="ECO:0007669"/>
    <property type="project" value="InterPro"/>
</dbReference>
<dbReference type="GO" id="GO:0009099">
    <property type="term" value="P:L-valine biosynthetic process"/>
    <property type="evidence" value="ECO:0007669"/>
    <property type="project" value="TreeGrafter"/>
</dbReference>
<feature type="domain" description="Thiamine pyrophosphate enzyme central" evidence="4">
    <location>
        <begin position="186"/>
        <end position="318"/>
    </location>
</feature>
<dbReference type="CDD" id="cd00568">
    <property type="entry name" value="TPP_enzymes"/>
    <property type="match status" value="1"/>
</dbReference>
<dbReference type="InterPro" id="IPR012000">
    <property type="entry name" value="Thiamin_PyroP_enz_cen_dom"/>
</dbReference>
<dbReference type="Pfam" id="PF02776">
    <property type="entry name" value="TPP_enzyme_N"/>
    <property type="match status" value="1"/>
</dbReference>
<dbReference type="Pfam" id="PF00205">
    <property type="entry name" value="TPP_enzyme_M"/>
    <property type="match status" value="1"/>
</dbReference>
<dbReference type="InterPro" id="IPR012001">
    <property type="entry name" value="Thiamin_PyroP_enz_TPP-bd_dom"/>
</dbReference>
<evidence type="ECO:0000259" key="5">
    <source>
        <dbReference type="Pfam" id="PF02775"/>
    </source>
</evidence>
<dbReference type="InterPro" id="IPR029035">
    <property type="entry name" value="DHS-like_NAD/FAD-binding_dom"/>
</dbReference>
<dbReference type="SUPFAM" id="SSF52467">
    <property type="entry name" value="DHS-like NAD/FAD-binding domain"/>
    <property type="match status" value="1"/>
</dbReference>
<dbReference type="Gene3D" id="3.40.50.970">
    <property type="match status" value="2"/>
</dbReference>
<name>A0A2M8J5F2_9RHOB</name>
<dbReference type="GO" id="GO:0050660">
    <property type="term" value="F:flavin adenine dinucleotide binding"/>
    <property type="evidence" value="ECO:0007669"/>
    <property type="project" value="TreeGrafter"/>
</dbReference>
<feature type="domain" description="Thiamine pyrophosphate enzyme N-terminal TPP-binding" evidence="6">
    <location>
        <begin position="1"/>
        <end position="115"/>
    </location>
</feature>
<dbReference type="Gene3D" id="3.40.50.1220">
    <property type="entry name" value="TPP-binding domain"/>
    <property type="match status" value="1"/>
</dbReference>
<evidence type="ECO:0000259" key="4">
    <source>
        <dbReference type="Pfam" id="PF00205"/>
    </source>
</evidence>
<dbReference type="InterPro" id="IPR011766">
    <property type="entry name" value="TPP_enzyme_TPP-bd"/>
</dbReference>
<keyword evidence="8" id="KW-1185">Reference proteome</keyword>
<comment type="similarity">
    <text evidence="1 3">Belongs to the TPP enzyme family.</text>
</comment>
<evidence type="ECO:0000313" key="8">
    <source>
        <dbReference type="Proteomes" id="UP000231553"/>
    </source>
</evidence>
<comment type="caution">
    <text evidence="7">The sequence shown here is derived from an EMBL/GenBank/DDBJ whole genome shotgun (WGS) entry which is preliminary data.</text>
</comment>
<dbReference type="Proteomes" id="UP000231553">
    <property type="component" value="Unassembled WGS sequence"/>
</dbReference>
<dbReference type="CDD" id="cd07035">
    <property type="entry name" value="TPP_PYR_POX_like"/>
    <property type="match status" value="1"/>
</dbReference>
<dbReference type="PANTHER" id="PTHR18968:SF167">
    <property type="entry name" value="ACETOLACTATE SYNTHASE LARGE SUBUNIT ILVB2-RELATED"/>
    <property type="match status" value="1"/>
</dbReference>
<keyword evidence="2 3" id="KW-0786">Thiamine pyrophosphate</keyword>
<dbReference type="Pfam" id="PF02775">
    <property type="entry name" value="TPP_enzyme_C"/>
    <property type="match status" value="1"/>
</dbReference>
<protein>
    <submittedName>
        <fullName evidence="7">Acetolactate synthase II large subunit</fullName>
    </submittedName>
</protein>
<reference evidence="7 8" key="1">
    <citation type="journal article" date="2018" name="Int. J. Syst. Evol. Microbiol.">
        <title>Pseudooceanicola lipolyticus sp. nov., a marine alphaproteobacterium, reclassification of Oceanicola flagellatus as Pseudooceanicola flagellatus comb. nov. and emended description of the genus Pseudooceanicola.</title>
        <authorList>
            <person name="Huang M.-M."/>
            <person name="Guo L.-L."/>
            <person name="Wu Y.-H."/>
            <person name="Lai Q.-L."/>
            <person name="Shao Z.-Z."/>
            <person name="Wang C.-S."/>
            <person name="Wu M."/>
            <person name="Xu X.-W."/>
        </authorList>
    </citation>
    <scope>NUCLEOTIDE SEQUENCE [LARGE SCALE GENOMIC DNA]</scope>
    <source>
        <strain evidence="7 8">157</strain>
    </source>
</reference>
<accession>A0A2M8J5F2</accession>
<organism evidence="7 8">
    <name type="scientific">Pseudooceanicola lipolyticus</name>
    <dbReference type="NCBI Taxonomy" id="2029104"/>
    <lineage>
        <taxon>Bacteria</taxon>
        <taxon>Pseudomonadati</taxon>
        <taxon>Pseudomonadota</taxon>
        <taxon>Alphaproteobacteria</taxon>
        <taxon>Rhodobacterales</taxon>
        <taxon>Paracoccaceae</taxon>
        <taxon>Pseudooceanicola</taxon>
    </lineage>
</organism>
<evidence type="ECO:0000313" key="7">
    <source>
        <dbReference type="EMBL" id="PJE38009.1"/>
    </source>
</evidence>
<proteinExistence type="inferred from homology"/>
<evidence type="ECO:0000256" key="3">
    <source>
        <dbReference type="RuleBase" id="RU362132"/>
    </source>
</evidence>
<dbReference type="GO" id="GO:0009097">
    <property type="term" value="P:isoleucine biosynthetic process"/>
    <property type="evidence" value="ECO:0007669"/>
    <property type="project" value="TreeGrafter"/>
</dbReference>
<dbReference type="InterPro" id="IPR029061">
    <property type="entry name" value="THDP-binding"/>
</dbReference>
<dbReference type="EMBL" id="PGTB01000006">
    <property type="protein sequence ID" value="PJE38009.1"/>
    <property type="molecule type" value="Genomic_DNA"/>
</dbReference>
<evidence type="ECO:0000256" key="2">
    <source>
        <dbReference type="ARBA" id="ARBA00023052"/>
    </source>
</evidence>
<gene>
    <name evidence="7" type="ORF">CVM52_04335</name>
</gene>
<dbReference type="PANTHER" id="PTHR18968">
    <property type="entry name" value="THIAMINE PYROPHOSPHATE ENZYMES"/>
    <property type="match status" value="1"/>
</dbReference>
<dbReference type="GO" id="GO:0003984">
    <property type="term" value="F:acetolactate synthase activity"/>
    <property type="evidence" value="ECO:0007669"/>
    <property type="project" value="TreeGrafter"/>
</dbReference>
<dbReference type="InterPro" id="IPR045229">
    <property type="entry name" value="TPP_enz"/>
</dbReference>
<feature type="domain" description="Thiamine pyrophosphate enzyme TPP-binding" evidence="5">
    <location>
        <begin position="385"/>
        <end position="531"/>
    </location>
</feature>
<dbReference type="AlphaFoldDB" id="A0A2M8J5F2"/>
<dbReference type="GO" id="GO:0030976">
    <property type="term" value="F:thiamine pyrophosphate binding"/>
    <property type="evidence" value="ECO:0007669"/>
    <property type="project" value="InterPro"/>
</dbReference>
<dbReference type="SUPFAM" id="SSF52518">
    <property type="entry name" value="Thiamin diphosphate-binding fold (THDP-binding)"/>
    <property type="match status" value="2"/>
</dbReference>
<dbReference type="RefSeq" id="WP_100161374.1">
    <property type="nucleotide sequence ID" value="NZ_PGTB01000006.1"/>
</dbReference>
<dbReference type="OrthoDB" id="4494979at2"/>